<feature type="region of interest" description="Disordered" evidence="2">
    <location>
        <begin position="338"/>
        <end position="405"/>
    </location>
</feature>
<feature type="domain" description="Prenyltransferase alpha-alpha toroid" evidence="4">
    <location>
        <begin position="280"/>
        <end position="325"/>
    </location>
</feature>
<evidence type="ECO:0000256" key="2">
    <source>
        <dbReference type="SAM" id="MobiDB-lite"/>
    </source>
</evidence>
<dbReference type="Proteomes" id="UP000812672">
    <property type="component" value="Unassembled WGS sequence"/>
</dbReference>
<evidence type="ECO:0000256" key="3">
    <source>
        <dbReference type="SAM" id="Phobius"/>
    </source>
</evidence>
<dbReference type="Pfam" id="PF00432">
    <property type="entry name" value="Prenyltrans"/>
    <property type="match status" value="2"/>
</dbReference>
<dbReference type="CDD" id="cd00688">
    <property type="entry name" value="ISOPREN_C2_like"/>
    <property type="match status" value="1"/>
</dbReference>
<keyword evidence="1" id="KW-0677">Repeat</keyword>
<name>A0ABS6GQC2_9BACI</name>
<feature type="transmembrane region" description="Helical" evidence="3">
    <location>
        <begin position="738"/>
        <end position="758"/>
    </location>
</feature>
<gene>
    <name evidence="5" type="ORF">KQ486_09860</name>
</gene>
<evidence type="ECO:0000313" key="6">
    <source>
        <dbReference type="Proteomes" id="UP000812672"/>
    </source>
</evidence>
<feature type="compositionally biased region" description="Acidic residues" evidence="2">
    <location>
        <begin position="340"/>
        <end position="355"/>
    </location>
</feature>
<feature type="compositionally biased region" description="Polar residues" evidence="2">
    <location>
        <begin position="637"/>
        <end position="647"/>
    </location>
</feature>
<protein>
    <recommendedName>
        <fullName evidence="4">Prenyltransferase alpha-alpha toroid domain-containing protein</fullName>
    </recommendedName>
</protein>
<evidence type="ECO:0000313" key="5">
    <source>
        <dbReference type="EMBL" id="MBU6081315.1"/>
    </source>
</evidence>
<dbReference type="EMBL" id="JAHLZF010000014">
    <property type="protein sequence ID" value="MBU6081315.1"/>
    <property type="molecule type" value="Genomic_DNA"/>
</dbReference>
<feature type="compositionally biased region" description="Basic and acidic residues" evidence="2">
    <location>
        <begin position="662"/>
        <end position="693"/>
    </location>
</feature>
<keyword evidence="3" id="KW-1133">Transmembrane helix</keyword>
<organism evidence="5 6">
    <name type="scientific">Allobacillus halotolerans</name>
    <dbReference type="NCBI Taxonomy" id="570278"/>
    <lineage>
        <taxon>Bacteria</taxon>
        <taxon>Bacillati</taxon>
        <taxon>Bacillota</taxon>
        <taxon>Bacilli</taxon>
        <taxon>Bacillales</taxon>
        <taxon>Bacillaceae</taxon>
        <taxon>Allobacillus</taxon>
    </lineage>
</organism>
<dbReference type="InterPro" id="IPR001330">
    <property type="entry name" value="Prenyltrans"/>
</dbReference>
<feature type="region of interest" description="Disordered" evidence="2">
    <location>
        <begin position="606"/>
        <end position="733"/>
    </location>
</feature>
<feature type="compositionally biased region" description="Acidic residues" evidence="2">
    <location>
        <begin position="362"/>
        <end position="376"/>
    </location>
</feature>
<evidence type="ECO:0000256" key="1">
    <source>
        <dbReference type="ARBA" id="ARBA00022737"/>
    </source>
</evidence>
<proteinExistence type="predicted"/>
<feature type="compositionally biased region" description="Basic and acidic residues" evidence="2">
    <location>
        <begin position="393"/>
        <end position="405"/>
    </location>
</feature>
<accession>A0ABS6GQC2</accession>
<dbReference type="RefSeq" id="WP_216687519.1">
    <property type="nucleotide sequence ID" value="NZ_CAUPKR010000005.1"/>
</dbReference>
<reference evidence="5 6" key="1">
    <citation type="journal article" date="2011" name="Int. J. Syst. Evol. Microbiol.">
        <title>Allobacillus halotolerans gen. nov., sp. nov. isolated from shrimp paste.</title>
        <authorList>
            <person name="Sheu S.Y."/>
            <person name="Arun A.B."/>
            <person name="Jiang S.R."/>
            <person name="Young C.C."/>
            <person name="Chen W.M."/>
        </authorList>
    </citation>
    <scope>NUCLEOTIDE SEQUENCE [LARGE SCALE GENOMIC DNA]</scope>
    <source>
        <strain evidence="5 6">LMG 24826</strain>
    </source>
</reference>
<feature type="compositionally biased region" description="Polar residues" evidence="2">
    <location>
        <begin position="606"/>
        <end position="618"/>
    </location>
</feature>
<keyword evidence="3" id="KW-0472">Membrane</keyword>
<sequence>MQRIFSFISHLVISFVLIISIGINTASAESVENLGSTEITENEIEQAIDAASNFILNKGVISEWEAIGLAQAGKQVPNDYTDTFFYEHLENQVVKGLENGRIKITDIERLVIAAVAVGINPLQVEIEGKNLIELIYNSPERRGGFDTMTFQGNNGPIFALIALDTQNFEVPNDAKWTRQKLIKELLNNQNENGSWHLNTNFESPSIDITAMALIGLSPYNDQEEVRKSIDSAVNWLSDIQTEDGGFDGGSFVGGITSEAASQVIIGLSANGIDPTNEEFVKNENSLISHLLSYQNEDGGFKHTQGEVVSNAMATEQAFQALVAYDYFLKGKKSLYHFGDSEEGNEEEPPSEDDSEEKPPIKDDEEESPSEGDNEEEPPLKDNEEGSDEDTDEKEQKEDSSKKEIKIEVKSTTKANKKMETTIRIDDLKNVKDSVVEVQPENAKVQNQLAVELEKTVIDTLIKGKNDLRINKEDAAVHIPTEILGQLAKQSNGAPVTIQLEKYSASYAVGSVYDFTLMAGDAKVSDFGTNEITLTLQVNQQEAQNPQAYYYNEQTNEWEHIDSGKYDSKTRTISFQTNHFSIYGVFDGTGHNLEKPTQMIVNNLSKENNSQEDLTTNPTEVEDQTDNARTNDEKSQRHVSLNENYGSTKQDKEQSVRVIAAHEVSEKNEQEESAIKNSNENDRQSKKEEQKESSAKNSNENDETDTSVASQSNEESEETDVRSQESSGQKQTESENTTYGYWLVFALFIVIGAFFILYYRKKNHK</sequence>
<feature type="domain" description="Prenyltransferase alpha-alpha toroid" evidence="4">
    <location>
        <begin position="127"/>
        <end position="248"/>
    </location>
</feature>
<feature type="compositionally biased region" description="Polar residues" evidence="2">
    <location>
        <begin position="723"/>
        <end position="733"/>
    </location>
</feature>
<keyword evidence="6" id="KW-1185">Reference proteome</keyword>
<evidence type="ECO:0000259" key="4">
    <source>
        <dbReference type="Pfam" id="PF00432"/>
    </source>
</evidence>
<comment type="caution">
    <text evidence="5">The sequence shown here is derived from an EMBL/GenBank/DDBJ whole genome shotgun (WGS) entry which is preliminary data.</text>
</comment>
<keyword evidence="3" id="KW-0812">Transmembrane</keyword>